<keyword evidence="1" id="KW-0285">Flavoprotein</keyword>
<dbReference type="Pfam" id="PF12682">
    <property type="entry name" value="Flavodoxin_4"/>
    <property type="match status" value="1"/>
</dbReference>
<keyword evidence="6" id="KW-1185">Reference proteome</keyword>
<comment type="caution">
    <text evidence="5">The sequence shown here is derived from an EMBL/GenBank/DDBJ whole genome shotgun (WGS) entry which is preliminary data.</text>
</comment>
<keyword evidence="3" id="KW-0732">Signal</keyword>
<feature type="domain" description="Flavodoxin-like" evidence="4">
    <location>
        <begin position="101"/>
        <end position="179"/>
    </location>
</feature>
<organism evidence="5 6">
    <name type="scientific">Gallibacterium genomosp. 2</name>
    <dbReference type="NCBI Taxonomy" id="155517"/>
    <lineage>
        <taxon>Bacteria</taxon>
        <taxon>Pseudomonadati</taxon>
        <taxon>Pseudomonadota</taxon>
        <taxon>Gammaproteobacteria</taxon>
        <taxon>Pasteurellales</taxon>
        <taxon>Pasteurellaceae</taxon>
        <taxon>Gallibacterium</taxon>
    </lineage>
</organism>
<gene>
    <name evidence="5" type="ORF">P375_08925</name>
</gene>
<dbReference type="GO" id="GO:0010181">
    <property type="term" value="F:FMN binding"/>
    <property type="evidence" value="ECO:0007669"/>
    <property type="project" value="InterPro"/>
</dbReference>
<evidence type="ECO:0000256" key="1">
    <source>
        <dbReference type="ARBA" id="ARBA00022630"/>
    </source>
</evidence>
<evidence type="ECO:0000313" key="5">
    <source>
        <dbReference type="EMBL" id="KGQ30840.1"/>
    </source>
</evidence>
<dbReference type="NCBIfam" id="NF005389">
    <property type="entry name" value="PRK06934.1"/>
    <property type="match status" value="1"/>
</dbReference>
<name>A0A0A2XJM0_9PAST</name>
<reference evidence="5 6" key="1">
    <citation type="submission" date="2014-08" db="EMBL/GenBank/DDBJ databases">
        <title>Chaperone-usher fimbriae in a diverse selection of Gallibacterium genomes.</title>
        <authorList>
            <person name="Kudirkiene E."/>
            <person name="Bager R.J."/>
            <person name="Johnson T.J."/>
            <person name="Bojesen A.M."/>
        </authorList>
    </citation>
    <scope>NUCLEOTIDE SEQUENCE [LARGE SCALE GENOMIC DNA]</scope>
    <source>
        <strain evidence="5 6">CCM5976</strain>
    </source>
</reference>
<dbReference type="PANTHER" id="PTHR39201:SF1">
    <property type="entry name" value="FLAVODOXIN-LIKE DOMAIN-CONTAINING PROTEIN"/>
    <property type="match status" value="1"/>
</dbReference>
<sequence length="210" mass="23613">MIFSKKTFFSLMLSAVMAMPLQAKNLIIYFSQPESYTQDQLVDGVSGASKLVKDGEMLGANEYLAKEIQKNTGGELFHLETVQAYPTTHQPLLDFAQTEQRKNIKPALKALPNLAEVDRVFLVYPIWWYQMPMPLYSLLEQVDFSGKEIVPVVGHGGSRLGGTDRQIQQLQPQANVKAGFEAYLHKTVSAEPEVEKRLATFLQQNGYTKN</sequence>
<dbReference type="InterPro" id="IPR029039">
    <property type="entry name" value="Flavoprotein-like_sf"/>
</dbReference>
<feature type="chain" id="PRO_5002007942" evidence="3">
    <location>
        <begin position="24"/>
        <end position="210"/>
    </location>
</feature>
<evidence type="ECO:0000259" key="4">
    <source>
        <dbReference type="Pfam" id="PF12682"/>
    </source>
</evidence>
<proteinExistence type="predicted"/>
<dbReference type="Gene3D" id="3.40.50.360">
    <property type="match status" value="1"/>
</dbReference>
<dbReference type="Proteomes" id="UP000030418">
    <property type="component" value="Unassembled WGS sequence"/>
</dbReference>
<evidence type="ECO:0000256" key="2">
    <source>
        <dbReference type="ARBA" id="ARBA00022643"/>
    </source>
</evidence>
<feature type="signal peptide" evidence="3">
    <location>
        <begin position="1"/>
        <end position="23"/>
    </location>
</feature>
<dbReference type="AlphaFoldDB" id="A0A0A2XJM0"/>
<keyword evidence="2" id="KW-0288">FMN</keyword>
<evidence type="ECO:0000313" key="6">
    <source>
        <dbReference type="Proteomes" id="UP000030418"/>
    </source>
</evidence>
<dbReference type="InterPro" id="IPR008254">
    <property type="entry name" value="Flavodoxin/NO_synth"/>
</dbReference>
<dbReference type="SUPFAM" id="SSF52218">
    <property type="entry name" value="Flavoproteins"/>
    <property type="match status" value="1"/>
</dbReference>
<evidence type="ECO:0000256" key="3">
    <source>
        <dbReference type="SAM" id="SignalP"/>
    </source>
</evidence>
<dbReference type="EMBL" id="JPXY01000041">
    <property type="protein sequence ID" value="KGQ30840.1"/>
    <property type="molecule type" value="Genomic_DNA"/>
</dbReference>
<dbReference type="PANTHER" id="PTHR39201">
    <property type="entry name" value="EXPORTED PROTEIN-RELATED"/>
    <property type="match status" value="1"/>
</dbReference>
<protein>
    <submittedName>
        <fullName evidence="5">Flavodoxin</fullName>
    </submittedName>
</protein>
<accession>A0A0A2XJM0</accession>